<dbReference type="InterPro" id="IPR003591">
    <property type="entry name" value="Leu-rich_rpt_typical-subtyp"/>
</dbReference>
<dbReference type="PANTHER" id="PTHR48051">
    <property type="match status" value="1"/>
</dbReference>
<sequence>MYEQPQLVRMDSRKKVMMERRRSSSMREQERPETVDLSGRNLESLVPSPSLNLRIIYKLDLSNNNLQMIPESLIARMLNLVVLDLHSNQLRALPNSIGCLSKLKVLNLAGNNLELLPKTIENCSLNWLQALPEDLENLTDLQVLNVSQNFHHLTSLPYSIGLLLSLVELNASYNNIRALPDSMGCLGKLRKLRIEGNPLVSPPMEVVRQGVEEVKMYLSEKMNNNHISPRKKTNKKTWIRKLVRYGTFNSRCTTPHANDEERKGSKMLDGSRSKVEGCFCKIKKLPNESGRIGSDYPPEGETVRKRRWAGLGVGPLGALGRMDLGWTCEATELDRGPLVEGRSGLPRTAAMTLRAAVLALGRRGEGWSGRRSRF</sequence>
<evidence type="ECO:0000256" key="3">
    <source>
        <dbReference type="SAM" id="MobiDB-lite"/>
    </source>
</evidence>
<organism evidence="4 5">
    <name type="scientific">Punica granatum</name>
    <name type="common">Pomegranate</name>
    <dbReference type="NCBI Taxonomy" id="22663"/>
    <lineage>
        <taxon>Eukaryota</taxon>
        <taxon>Viridiplantae</taxon>
        <taxon>Streptophyta</taxon>
        <taxon>Embryophyta</taxon>
        <taxon>Tracheophyta</taxon>
        <taxon>Spermatophyta</taxon>
        <taxon>Magnoliopsida</taxon>
        <taxon>eudicotyledons</taxon>
        <taxon>Gunneridae</taxon>
        <taxon>Pentapetalae</taxon>
        <taxon>rosids</taxon>
        <taxon>malvids</taxon>
        <taxon>Myrtales</taxon>
        <taxon>Lythraceae</taxon>
        <taxon>Punica</taxon>
    </lineage>
</organism>
<dbReference type="Proteomes" id="UP000233551">
    <property type="component" value="Unassembled WGS sequence"/>
</dbReference>
<protein>
    <recommendedName>
        <fullName evidence="6">Plant intracellular Ras-group-related LRR protein 6-like</fullName>
    </recommendedName>
</protein>
<name>A0A2I0J8R1_PUNGR</name>
<dbReference type="InterPro" id="IPR050216">
    <property type="entry name" value="LRR_domain-containing"/>
</dbReference>
<gene>
    <name evidence="4" type="ORF">CRG98_026981</name>
</gene>
<dbReference type="InterPro" id="IPR001611">
    <property type="entry name" value="Leu-rich_rpt"/>
</dbReference>
<dbReference type="GO" id="GO:0005737">
    <property type="term" value="C:cytoplasm"/>
    <property type="evidence" value="ECO:0007669"/>
    <property type="project" value="TreeGrafter"/>
</dbReference>
<proteinExistence type="predicted"/>
<keyword evidence="5" id="KW-1185">Reference proteome</keyword>
<dbReference type="EMBL" id="PGOL01001924">
    <property type="protein sequence ID" value="PKI52641.1"/>
    <property type="molecule type" value="Genomic_DNA"/>
</dbReference>
<dbReference type="SUPFAM" id="SSF52058">
    <property type="entry name" value="L domain-like"/>
    <property type="match status" value="1"/>
</dbReference>
<dbReference type="SMART" id="SM00364">
    <property type="entry name" value="LRR_BAC"/>
    <property type="match status" value="4"/>
</dbReference>
<dbReference type="PANTHER" id="PTHR48051:SF56">
    <property type="entry name" value="PLANT INTRACELLULAR RAS-GROUP-RELATED LRR PROTEIN 6-LIKE"/>
    <property type="match status" value="1"/>
</dbReference>
<dbReference type="Pfam" id="PF13855">
    <property type="entry name" value="LRR_8"/>
    <property type="match status" value="1"/>
</dbReference>
<evidence type="ECO:0000313" key="4">
    <source>
        <dbReference type="EMBL" id="PKI52641.1"/>
    </source>
</evidence>
<keyword evidence="2" id="KW-0677">Repeat</keyword>
<evidence type="ECO:0000256" key="2">
    <source>
        <dbReference type="ARBA" id="ARBA00022737"/>
    </source>
</evidence>
<feature type="region of interest" description="Disordered" evidence="3">
    <location>
        <begin position="14"/>
        <end position="35"/>
    </location>
</feature>
<accession>A0A2I0J8R1</accession>
<dbReference type="STRING" id="22663.A0A2I0J8R1"/>
<evidence type="ECO:0000256" key="1">
    <source>
        <dbReference type="ARBA" id="ARBA00022614"/>
    </source>
</evidence>
<dbReference type="PROSITE" id="PS51450">
    <property type="entry name" value="LRR"/>
    <property type="match status" value="2"/>
</dbReference>
<dbReference type="AlphaFoldDB" id="A0A2I0J8R1"/>
<evidence type="ECO:0008006" key="6">
    <source>
        <dbReference type="Google" id="ProtNLM"/>
    </source>
</evidence>
<dbReference type="SMART" id="SM00369">
    <property type="entry name" value="LRR_TYP"/>
    <property type="match status" value="4"/>
</dbReference>
<dbReference type="Gene3D" id="3.80.10.10">
    <property type="entry name" value="Ribonuclease Inhibitor"/>
    <property type="match status" value="2"/>
</dbReference>
<keyword evidence="1" id="KW-0433">Leucine-rich repeat</keyword>
<dbReference type="InterPro" id="IPR032675">
    <property type="entry name" value="LRR_dom_sf"/>
</dbReference>
<feature type="compositionally biased region" description="Basic and acidic residues" evidence="3">
    <location>
        <begin position="14"/>
        <end position="34"/>
    </location>
</feature>
<comment type="caution">
    <text evidence="4">The sequence shown here is derived from an EMBL/GenBank/DDBJ whole genome shotgun (WGS) entry which is preliminary data.</text>
</comment>
<evidence type="ECO:0000313" key="5">
    <source>
        <dbReference type="Proteomes" id="UP000233551"/>
    </source>
</evidence>
<reference evidence="4 5" key="1">
    <citation type="submission" date="2017-11" db="EMBL/GenBank/DDBJ databases">
        <title>De-novo sequencing of pomegranate (Punica granatum L.) genome.</title>
        <authorList>
            <person name="Akparov Z."/>
            <person name="Amiraslanov A."/>
            <person name="Hajiyeva S."/>
            <person name="Abbasov M."/>
            <person name="Kaur K."/>
            <person name="Hamwieh A."/>
            <person name="Solovyev V."/>
            <person name="Salamov A."/>
            <person name="Braich B."/>
            <person name="Kosarev P."/>
            <person name="Mahmoud A."/>
            <person name="Hajiyev E."/>
            <person name="Babayeva S."/>
            <person name="Izzatullayeva V."/>
            <person name="Mammadov A."/>
            <person name="Mammadov A."/>
            <person name="Sharifova S."/>
            <person name="Ojaghi J."/>
            <person name="Eynullazada K."/>
            <person name="Bayramov B."/>
            <person name="Abdulazimova A."/>
            <person name="Shahmuradov I."/>
        </authorList>
    </citation>
    <scope>NUCLEOTIDE SEQUENCE [LARGE SCALE GENOMIC DNA]</scope>
    <source>
        <strain evidence="5">cv. AG2017</strain>
        <tissue evidence="4">Leaf</tissue>
    </source>
</reference>